<evidence type="ECO:0000256" key="10">
    <source>
        <dbReference type="SAM" id="MobiDB-lite"/>
    </source>
</evidence>
<evidence type="ECO:0000313" key="15">
    <source>
        <dbReference type="Proteomes" id="UP001221413"/>
    </source>
</evidence>
<dbReference type="PROSITE" id="PS50011">
    <property type="entry name" value="PROTEIN_KINASE_DOM"/>
    <property type="match status" value="1"/>
</dbReference>
<keyword evidence="4 9" id="KW-0547">Nucleotide-binding</keyword>
<evidence type="ECO:0000313" key="14">
    <source>
        <dbReference type="EMBL" id="KAJ6263189.1"/>
    </source>
</evidence>
<evidence type="ECO:0000256" key="2">
    <source>
        <dbReference type="ARBA" id="ARBA00022527"/>
    </source>
</evidence>
<organism evidence="14 15">
    <name type="scientific">Drechslerella dactyloides</name>
    <name type="common">Nematode-trapping fungus</name>
    <name type="synonym">Arthrobotrys dactyloides</name>
    <dbReference type="NCBI Taxonomy" id="74499"/>
    <lineage>
        <taxon>Eukaryota</taxon>
        <taxon>Fungi</taxon>
        <taxon>Dikarya</taxon>
        <taxon>Ascomycota</taxon>
        <taxon>Pezizomycotina</taxon>
        <taxon>Orbiliomycetes</taxon>
        <taxon>Orbiliales</taxon>
        <taxon>Orbiliaceae</taxon>
        <taxon>Drechslerella</taxon>
    </lineage>
</organism>
<feature type="region of interest" description="Disordered" evidence="10">
    <location>
        <begin position="174"/>
        <end position="287"/>
    </location>
</feature>
<feature type="domain" description="AGC-kinase C-terminal" evidence="13">
    <location>
        <begin position="558"/>
        <end position="613"/>
    </location>
</feature>
<keyword evidence="3" id="KW-0808">Transferase</keyword>
<keyword evidence="11" id="KW-0472">Membrane</keyword>
<dbReference type="Gene3D" id="3.30.200.20">
    <property type="entry name" value="Phosphorylase Kinase, domain 1"/>
    <property type="match status" value="1"/>
</dbReference>
<dbReference type="Gene3D" id="1.10.510.10">
    <property type="entry name" value="Transferase(Phosphotransferase) domain 1"/>
    <property type="match status" value="1"/>
</dbReference>
<evidence type="ECO:0000259" key="13">
    <source>
        <dbReference type="PROSITE" id="PS51285"/>
    </source>
</evidence>
<evidence type="ECO:0000256" key="8">
    <source>
        <dbReference type="ARBA" id="ARBA00047454"/>
    </source>
</evidence>
<gene>
    <name evidence="14" type="ORF">Dda_1750</name>
</gene>
<dbReference type="InterPro" id="IPR017441">
    <property type="entry name" value="Protein_kinase_ATP_BS"/>
</dbReference>
<sequence>MDVNIKVGRRRRGVDFEHKRPTQEGGAHSAIVPWTKPGIDVEIAVAKGNFLDVFCGRRARIHARCMRGACVNNNARWTAAGQLFDFLSSILTLLFCVLRIFIHSHRLLLHTRCCHLDFRNQLMRLCYDRPSGVKLDPTVSSVPWEAPVPYNCDQVEGSSGLEEDSYMPNIGSVFRSKKKKDKDEKSHKENGPTDIIIEEPPVTPSTEGSIRQSLGSAPSTATTANSHSGGTISANKQPPSPTASTGPLAAKDDPMTTPAAPESHAASNANPAGPGHNRAPSQGQKTEPVYRATKGKYTLSDFTFQRTLGTGSFGRVHLVQSKHNLRFYAVKVLKKAQVVKMKQVEHTNDERRMLQRVKHPFLITLWGTFQDSKNLYMVMDFIEGGELFSLLRKSQRFPNPVAKFYAAEVALALDYLHSLNIIYRDLKPENLLLDRHGHLKITDFGFAKEVPDITWTLCGTPDYLAPEVVASKGYNKSVDWWSLGILIFEMLCGYTPFWDGGSPMKIYENILRGKVKYPAYIHPDAMDLLQQLITPDLTKRLGNLYHGSRSVLEHAWFAEVNWERLLSKQIEPPYVPPVRGGIGDASLFDKYPEETEEYGKDGPDQYGHFFTDF</sequence>
<dbReference type="SMART" id="SM00133">
    <property type="entry name" value="S_TK_X"/>
    <property type="match status" value="1"/>
</dbReference>
<feature type="compositionally biased region" description="Polar residues" evidence="10">
    <location>
        <begin position="204"/>
        <end position="245"/>
    </location>
</feature>
<keyword evidence="5" id="KW-0418">Kinase</keyword>
<dbReference type="GO" id="GO:0005634">
    <property type="term" value="C:nucleus"/>
    <property type="evidence" value="ECO:0007669"/>
    <property type="project" value="TreeGrafter"/>
</dbReference>
<comment type="catalytic activity">
    <reaction evidence="8">
        <text>L-seryl-[protein] + ATP = O-phospho-L-seryl-[protein] + ADP + H(+)</text>
        <dbReference type="Rhea" id="RHEA:17989"/>
        <dbReference type="Rhea" id="RHEA-COMP:9863"/>
        <dbReference type="Rhea" id="RHEA-COMP:11604"/>
        <dbReference type="ChEBI" id="CHEBI:15378"/>
        <dbReference type="ChEBI" id="CHEBI:29999"/>
        <dbReference type="ChEBI" id="CHEBI:30616"/>
        <dbReference type="ChEBI" id="CHEBI:83421"/>
        <dbReference type="ChEBI" id="CHEBI:456216"/>
        <dbReference type="EC" id="2.7.11.11"/>
    </reaction>
</comment>
<evidence type="ECO:0000256" key="9">
    <source>
        <dbReference type="PROSITE-ProRule" id="PRU10141"/>
    </source>
</evidence>
<dbReference type="FunFam" id="1.10.510.10:FF:000005">
    <property type="entry name" value="cAMP-dependent protein kinase catalytic subunit alpha"/>
    <property type="match status" value="1"/>
</dbReference>
<evidence type="ECO:0000256" key="3">
    <source>
        <dbReference type="ARBA" id="ARBA00022679"/>
    </source>
</evidence>
<comment type="caution">
    <text evidence="14">The sequence shown here is derived from an EMBL/GenBank/DDBJ whole genome shotgun (WGS) entry which is preliminary data.</text>
</comment>
<keyword evidence="11" id="KW-0812">Transmembrane</keyword>
<accession>A0AAD6J287</accession>
<dbReference type="PROSITE" id="PS00107">
    <property type="entry name" value="PROTEIN_KINASE_ATP"/>
    <property type="match status" value="1"/>
</dbReference>
<dbReference type="PANTHER" id="PTHR24353">
    <property type="entry name" value="CYCLIC NUCLEOTIDE-DEPENDENT PROTEIN KINASE"/>
    <property type="match status" value="1"/>
</dbReference>
<evidence type="ECO:0000256" key="1">
    <source>
        <dbReference type="ARBA" id="ARBA00012444"/>
    </source>
</evidence>
<dbReference type="Pfam" id="PF00069">
    <property type="entry name" value="Pkinase"/>
    <property type="match status" value="1"/>
</dbReference>
<protein>
    <recommendedName>
        <fullName evidence="1">cAMP-dependent protein kinase</fullName>
        <ecNumber evidence="1">2.7.11.11</ecNumber>
    </recommendedName>
</protein>
<evidence type="ECO:0000259" key="12">
    <source>
        <dbReference type="PROSITE" id="PS50011"/>
    </source>
</evidence>
<dbReference type="EC" id="2.7.11.11" evidence="1"/>
<keyword evidence="2" id="KW-0723">Serine/threonine-protein kinase</keyword>
<proteinExistence type="predicted"/>
<dbReference type="SUPFAM" id="SSF56112">
    <property type="entry name" value="Protein kinase-like (PK-like)"/>
    <property type="match status" value="1"/>
</dbReference>
<reference evidence="14" key="1">
    <citation type="submission" date="2023-01" db="EMBL/GenBank/DDBJ databases">
        <title>The chitinases involved in constricting ring structure development in the nematode-trapping fungus Drechslerella dactyloides.</title>
        <authorList>
            <person name="Wang R."/>
            <person name="Zhang L."/>
            <person name="Tang P."/>
            <person name="Li S."/>
            <person name="Liang L."/>
        </authorList>
    </citation>
    <scope>NUCLEOTIDE SEQUENCE</scope>
    <source>
        <strain evidence="14">YMF1.00031</strain>
    </source>
</reference>
<dbReference type="FunFam" id="3.30.200.20:FF:000005">
    <property type="entry name" value="cAMP-dependent protein kinase catalytic subunit"/>
    <property type="match status" value="1"/>
</dbReference>
<dbReference type="GO" id="GO:0005524">
    <property type="term" value="F:ATP binding"/>
    <property type="evidence" value="ECO:0007669"/>
    <property type="project" value="UniProtKB-UniRule"/>
</dbReference>
<comment type="catalytic activity">
    <reaction evidence="7">
        <text>L-threonyl-[protein] + ATP = O-phospho-L-threonyl-[protein] + ADP + H(+)</text>
        <dbReference type="Rhea" id="RHEA:46608"/>
        <dbReference type="Rhea" id="RHEA-COMP:11060"/>
        <dbReference type="Rhea" id="RHEA-COMP:11605"/>
        <dbReference type="ChEBI" id="CHEBI:15378"/>
        <dbReference type="ChEBI" id="CHEBI:30013"/>
        <dbReference type="ChEBI" id="CHEBI:30616"/>
        <dbReference type="ChEBI" id="CHEBI:61977"/>
        <dbReference type="ChEBI" id="CHEBI:456216"/>
        <dbReference type="EC" id="2.7.11.11"/>
    </reaction>
</comment>
<dbReference type="CDD" id="cd05580">
    <property type="entry name" value="STKc_PKA_like"/>
    <property type="match status" value="1"/>
</dbReference>
<evidence type="ECO:0000256" key="6">
    <source>
        <dbReference type="ARBA" id="ARBA00022840"/>
    </source>
</evidence>
<evidence type="ECO:0000256" key="4">
    <source>
        <dbReference type="ARBA" id="ARBA00022741"/>
    </source>
</evidence>
<dbReference type="EMBL" id="JAQGDS010000002">
    <property type="protein sequence ID" value="KAJ6263189.1"/>
    <property type="molecule type" value="Genomic_DNA"/>
</dbReference>
<keyword evidence="11" id="KW-1133">Transmembrane helix</keyword>
<dbReference type="PROSITE" id="PS51285">
    <property type="entry name" value="AGC_KINASE_CTER"/>
    <property type="match status" value="1"/>
</dbReference>
<feature type="compositionally biased region" description="Basic and acidic residues" evidence="10">
    <location>
        <begin position="181"/>
        <end position="191"/>
    </location>
</feature>
<dbReference type="PANTHER" id="PTHR24353:SF153">
    <property type="entry name" value="CAMP-DEPENDENT PROTEIN KINASE CATALYTIC SUBUNIT 1"/>
    <property type="match status" value="1"/>
</dbReference>
<evidence type="ECO:0000256" key="11">
    <source>
        <dbReference type="SAM" id="Phobius"/>
    </source>
</evidence>
<dbReference type="PROSITE" id="PS00108">
    <property type="entry name" value="PROTEIN_KINASE_ST"/>
    <property type="match status" value="1"/>
</dbReference>
<dbReference type="SMART" id="SM00220">
    <property type="entry name" value="S_TKc"/>
    <property type="match status" value="1"/>
</dbReference>
<dbReference type="GO" id="GO:0004691">
    <property type="term" value="F:cAMP-dependent protein kinase activity"/>
    <property type="evidence" value="ECO:0007669"/>
    <property type="project" value="UniProtKB-EC"/>
</dbReference>
<dbReference type="GO" id="GO:0005952">
    <property type="term" value="C:cAMP-dependent protein kinase complex"/>
    <property type="evidence" value="ECO:0007669"/>
    <property type="project" value="TreeGrafter"/>
</dbReference>
<keyword evidence="15" id="KW-1185">Reference proteome</keyword>
<evidence type="ECO:0000256" key="5">
    <source>
        <dbReference type="ARBA" id="ARBA00022777"/>
    </source>
</evidence>
<dbReference type="AlphaFoldDB" id="A0AAD6J287"/>
<dbReference type="InterPro" id="IPR000719">
    <property type="entry name" value="Prot_kinase_dom"/>
</dbReference>
<dbReference type="GO" id="GO:0005829">
    <property type="term" value="C:cytosol"/>
    <property type="evidence" value="ECO:0007669"/>
    <property type="project" value="TreeGrafter"/>
</dbReference>
<name>A0AAD6J287_DREDA</name>
<keyword evidence="6 9" id="KW-0067">ATP-binding</keyword>
<dbReference type="GO" id="GO:0007165">
    <property type="term" value="P:signal transduction"/>
    <property type="evidence" value="ECO:0007669"/>
    <property type="project" value="UniProtKB-ARBA"/>
</dbReference>
<dbReference type="Proteomes" id="UP001221413">
    <property type="component" value="Unassembled WGS sequence"/>
</dbReference>
<dbReference type="InterPro" id="IPR011009">
    <property type="entry name" value="Kinase-like_dom_sf"/>
</dbReference>
<evidence type="ECO:0000256" key="7">
    <source>
        <dbReference type="ARBA" id="ARBA00047292"/>
    </source>
</evidence>
<feature type="binding site" evidence="9">
    <location>
        <position position="331"/>
    </location>
    <ligand>
        <name>ATP</name>
        <dbReference type="ChEBI" id="CHEBI:30616"/>
    </ligand>
</feature>
<feature type="transmembrane region" description="Helical" evidence="11">
    <location>
        <begin position="83"/>
        <end position="102"/>
    </location>
</feature>
<dbReference type="InterPro" id="IPR000961">
    <property type="entry name" value="AGC-kinase_C"/>
</dbReference>
<dbReference type="InterPro" id="IPR008271">
    <property type="entry name" value="Ser/Thr_kinase_AS"/>
</dbReference>
<feature type="domain" description="Protein kinase" evidence="12">
    <location>
        <begin position="302"/>
        <end position="557"/>
    </location>
</feature>